<dbReference type="Proteomes" id="UP000316649">
    <property type="component" value="Unassembled WGS sequence"/>
</dbReference>
<dbReference type="EMBL" id="VMNH01000030">
    <property type="protein sequence ID" value="TVO69697.1"/>
    <property type="molecule type" value="Genomic_DNA"/>
</dbReference>
<keyword evidence="4" id="KW-1185">Reference proteome</keyword>
<dbReference type="InterPro" id="IPR006116">
    <property type="entry name" value="NT_2-5OAS_ClassI-CCAase"/>
</dbReference>
<feature type="region of interest" description="Disordered" evidence="2">
    <location>
        <begin position="1"/>
        <end position="26"/>
    </location>
</feature>
<evidence type="ECO:0000313" key="4">
    <source>
        <dbReference type="Proteomes" id="UP000316649"/>
    </source>
</evidence>
<protein>
    <submittedName>
        <fullName evidence="3">Nucleotidyltransferase</fullName>
    </submittedName>
</protein>
<gene>
    <name evidence="3" type="ORF">FHP88_17720</name>
</gene>
<evidence type="ECO:0000256" key="2">
    <source>
        <dbReference type="SAM" id="MobiDB-lite"/>
    </source>
</evidence>
<keyword evidence="3" id="KW-0808">Transferase</keyword>
<dbReference type="RefSeq" id="WP_144360434.1">
    <property type="nucleotide sequence ID" value="NZ_VMNH01000030.1"/>
</dbReference>
<sequence>MTPNSRFSEFLADIEPSPTTKSNASSAQNRLREILQADVDFGSRHRTTFLSGSYKRETAIRPQIKGGRIKRPDVDIIVVTDYRFNDHPGDVVDAIHKALTRHYTPTNRQARSVSVSTQLVDMDVVPLIDPTGTGEYYIADRQQQQWLRTNPPGHTHWTSDINNRCSMRFKPLVKLFKWWRRENGTVGKRPKGFVLEVIAAECINPDEKHYGELFVQMLEKIVVRYANDIRYYSVPWLEDPSLPGNNVLAGVSFDSFNGFYNKVVEHAAIGRKALSLVDQEQATEGWMKLFGKRFPKPSVGKESGLMESTTVGAGLTFPDHPVRPRNTPEGFA</sequence>
<reference evidence="3 4" key="1">
    <citation type="submission" date="2019-07" db="EMBL/GenBank/DDBJ databases">
        <title>The pathways for chlorine oxyanion respiration interact through the shared metabolite chlorate.</title>
        <authorList>
            <person name="Barnum T.P."/>
            <person name="Cheng Y."/>
            <person name="Hill K.A."/>
            <person name="Lucas L.N."/>
            <person name="Carlson H.K."/>
            <person name="Coates J.D."/>
        </authorList>
    </citation>
    <scope>NUCLEOTIDE SEQUENCE [LARGE SCALE GENOMIC DNA]</scope>
    <source>
        <strain evidence="3 4">BK-1</strain>
    </source>
</reference>
<dbReference type="GO" id="GO:0016779">
    <property type="term" value="F:nucleotidyltransferase activity"/>
    <property type="evidence" value="ECO:0007669"/>
    <property type="project" value="InterPro"/>
</dbReference>
<dbReference type="SUPFAM" id="SSF81301">
    <property type="entry name" value="Nucleotidyltransferase"/>
    <property type="match status" value="1"/>
</dbReference>
<dbReference type="AlphaFoldDB" id="A0A557RWY7"/>
<accession>A0A557RWY7</accession>
<evidence type="ECO:0000256" key="1">
    <source>
        <dbReference type="ARBA" id="ARBA00023118"/>
    </source>
</evidence>
<dbReference type="GO" id="GO:0051607">
    <property type="term" value="P:defense response to virus"/>
    <property type="evidence" value="ECO:0007669"/>
    <property type="project" value="UniProtKB-KW"/>
</dbReference>
<dbReference type="Pfam" id="PF18144">
    <property type="entry name" value="SMODS"/>
    <property type="match status" value="1"/>
</dbReference>
<dbReference type="CDD" id="cd05400">
    <property type="entry name" value="NT_2-5OAS_ClassI-CCAase"/>
    <property type="match status" value="1"/>
</dbReference>
<keyword evidence="1" id="KW-0051">Antiviral defense</keyword>
<comment type="caution">
    <text evidence="3">The sequence shown here is derived from an EMBL/GenBank/DDBJ whole genome shotgun (WGS) entry which is preliminary data.</text>
</comment>
<name>A0A557RWY7_9GAMM</name>
<dbReference type="Gene3D" id="3.30.460.10">
    <property type="entry name" value="Beta Polymerase, domain 2"/>
    <property type="match status" value="1"/>
</dbReference>
<dbReference type="OrthoDB" id="2082416at2"/>
<organism evidence="3 4">
    <name type="scientific">Sedimenticola selenatireducens</name>
    <dbReference type="NCBI Taxonomy" id="191960"/>
    <lineage>
        <taxon>Bacteria</taxon>
        <taxon>Pseudomonadati</taxon>
        <taxon>Pseudomonadota</taxon>
        <taxon>Gammaproteobacteria</taxon>
        <taxon>Chromatiales</taxon>
        <taxon>Sedimenticolaceae</taxon>
        <taxon>Sedimenticola</taxon>
    </lineage>
</organism>
<feature type="compositionally biased region" description="Polar residues" evidence="2">
    <location>
        <begin position="17"/>
        <end position="26"/>
    </location>
</feature>
<evidence type="ECO:0000313" key="3">
    <source>
        <dbReference type="EMBL" id="TVO69697.1"/>
    </source>
</evidence>
<dbReference type="InterPro" id="IPR043519">
    <property type="entry name" value="NT_sf"/>
</dbReference>
<proteinExistence type="predicted"/>